<proteinExistence type="predicted"/>
<name>A0A839TFQ1_9BACL</name>
<dbReference type="Proteomes" id="UP000517523">
    <property type="component" value="Unassembled WGS sequence"/>
</dbReference>
<dbReference type="EMBL" id="JACHXJ010000001">
    <property type="protein sequence ID" value="MBB3125625.1"/>
    <property type="molecule type" value="Genomic_DNA"/>
</dbReference>
<sequence length="301" mass="32084">MMRKKWLSAGAVVGLGAVMLFASGYSVMANTSGYEAYKSAFTHTQGADSMASHVVWSLSDNGTKMLSGTADMKVNHVKQAMSMTAAVDDGTRTHTMQTYRQDGKMILKSSDSEVYRVMDQVPQWQHDGKAAQMPQAAEQVIEALMGNIKDLATVETGSDGTKEAELHLSGSQIPAVVNAVGSLIASKAGSADGWSHGAAVQGHLPAGSSDWKVDLPKLTEEIKVEQVDLDAKIGKNDALANQSAEIRVSGKDAAGAAHVLTFQLKADFSGYNATTPDRVDLAGKQTEQVENHGDRKGWKHH</sequence>
<feature type="region of interest" description="Disordered" evidence="1">
    <location>
        <begin position="279"/>
        <end position="301"/>
    </location>
</feature>
<comment type="caution">
    <text evidence="2">The sequence shown here is derived from an EMBL/GenBank/DDBJ whole genome shotgun (WGS) entry which is preliminary data.</text>
</comment>
<organism evidence="2 3">
    <name type="scientific">Paenibacillus rhizosphaerae</name>
    <dbReference type="NCBI Taxonomy" id="297318"/>
    <lineage>
        <taxon>Bacteria</taxon>
        <taxon>Bacillati</taxon>
        <taxon>Bacillota</taxon>
        <taxon>Bacilli</taxon>
        <taxon>Bacillales</taxon>
        <taxon>Paenibacillaceae</taxon>
        <taxon>Paenibacillus</taxon>
    </lineage>
</organism>
<reference evidence="2 3" key="1">
    <citation type="submission" date="2020-08" db="EMBL/GenBank/DDBJ databases">
        <title>Genomic Encyclopedia of Type Strains, Phase III (KMG-III): the genomes of soil and plant-associated and newly described type strains.</title>
        <authorList>
            <person name="Whitman W."/>
        </authorList>
    </citation>
    <scope>NUCLEOTIDE SEQUENCE [LARGE SCALE GENOMIC DNA]</scope>
    <source>
        <strain evidence="2 3">CECT 5831</strain>
    </source>
</reference>
<evidence type="ECO:0000256" key="1">
    <source>
        <dbReference type="SAM" id="MobiDB-lite"/>
    </source>
</evidence>
<dbReference type="AlphaFoldDB" id="A0A839TFQ1"/>
<gene>
    <name evidence="2" type="ORF">FHS19_000279</name>
</gene>
<accession>A0A839TFQ1</accession>
<evidence type="ECO:0000313" key="3">
    <source>
        <dbReference type="Proteomes" id="UP000517523"/>
    </source>
</evidence>
<dbReference type="RefSeq" id="WP_183577551.1">
    <property type="nucleotide sequence ID" value="NZ_JACHXJ010000001.1"/>
</dbReference>
<protein>
    <submittedName>
        <fullName evidence="2">Gas vesicle protein</fullName>
    </submittedName>
</protein>
<evidence type="ECO:0000313" key="2">
    <source>
        <dbReference type="EMBL" id="MBB3125625.1"/>
    </source>
</evidence>